<dbReference type="AlphaFoldDB" id="A0A1G4WFY4"/>
<evidence type="ECO:0000313" key="3">
    <source>
        <dbReference type="EMBL" id="SCX22204.1"/>
    </source>
</evidence>
<dbReference type="Gene3D" id="3.30.420.10">
    <property type="entry name" value="Ribonuclease H-like superfamily/Ribonuclease H"/>
    <property type="match status" value="1"/>
</dbReference>
<dbReference type="STRING" id="1502745.SAMN02799620_03211"/>
<protein>
    <submittedName>
        <fullName evidence="3">DNA polymerase-3 subunit epsilon</fullName>
    </submittedName>
</protein>
<name>A0A1G4WFY4_9MYCO</name>
<dbReference type="EMBL" id="FMUB01000006">
    <property type="protein sequence ID" value="SCX22204.1"/>
    <property type="molecule type" value="Genomic_DNA"/>
</dbReference>
<evidence type="ECO:0000313" key="4">
    <source>
        <dbReference type="Proteomes" id="UP000199707"/>
    </source>
</evidence>
<dbReference type="Gene3D" id="3.40.50.10190">
    <property type="entry name" value="BRCT domain"/>
    <property type="match status" value="1"/>
</dbReference>
<evidence type="ECO:0000259" key="2">
    <source>
        <dbReference type="SMART" id="SM00479"/>
    </source>
</evidence>
<dbReference type="SMART" id="SM00479">
    <property type="entry name" value="EXOIII"/>
    <property type="match status" value="1"/>
</dbReference>
<dbReference type="SUPFAM" id="SSF158682">
    <property type="entry name" value="TerB-like"/>
    <property type="match status" value="1"/>
</dbReference>
<dbReference type="Proteomes" id="UP000199707">
    <property type="component" value="Unassembled WGS sequence"/>
</dbReference>
<dbReference type="CDD" id="cd06127">
    <property type="entry name" value="DEDDh"/>
    <property type="match status" value="1"/>
</dbReference>
<proteinExistence type="predicted"/>
<dbReference type="InterPro" id="IPR036420">
    <property type="entry name" value="BRCT_dom_sf"/>
</dbReference>
<dbReference type="RefSeq" id="WP_090359002.1">
    <property type="nucleotide sequence ID" value="NZ_FMUB01000006.1"/>
</dbReference>
<sequence>MGVGAGWYGDPWNESDLRWWDGREWTGHATAGSQAGATRAQAPSADAGIGHLIGRDGRVAVVDVETTGVYNTDRVVEIAIVTLDCDGRVHDEFETLIQPMRDVGPTWLHGIEAAMLRGAPAFVEVAHHVASRLDGAVIVGHNVRFDMRMIGNELSAAGIDIDWGSAIDTLRATGCKLDQACSEHGVVLEAAHRAIADARATARLLFATRDRYLDTCRPAVARPLRVTPLRVCAREGHIEVLPPAPYLAALAGGLHSSPDVAPYVQLLGTAIADLRLTAEERAALRALAQELGLDEWEIARAHREFVNGLIDAAVEDGVVTDDEHGDICRAAALLGVEIDAVMVRIEPFRAVTGDLDLVPGMSVCFTGQGELGGVAIDRKTQEGMAQKHGLVVVKSVTKSGPDLVVAADGDSRSSKARRARELGIAICSFSQFAHALESGGPVSSVRAASAGAAMVCITCGSSWMAPRKVLASVCVDCSRARLLGPRPTETASSMGEAHSVCGPSGLDVLVCGACGTEWEPTRRRGRRPAMCPDCDKNEQTA</sequence>
<dbReference type="InterPro" id="IPR013520">
    <property type="entry name" value="Ribonucl_H"/>
</dbReference>
<dbReference type="Pfam" id="PF00929">
    <property type="entry name" value="RNase_T"/>
    <property type="match status" value="1"/>
</dbReference>
<dbReference type="GO" id="GO:0008408">
    <property type="term" value="F:3'-5' exonuclease activity"/>
    <property type="evidence" value="ECO:0007669"/>
    <property type="project" value="TreeGrafter"/>
</dbReference>
<dbReference type="InterPro" id="IPR036397">
    <property type="entry name" value="RNaseH_sf"/>
</dbReference>
<gene>
    <name evidence="3" type="ORF">SAMN02799620_03211</name>
</gene>
<evidence type="ECO:0000256" key="1">
    <source>
        <dbReference type="ARBA" id="ARBA00022839"/>
    </source>
</evidence>
<dbReference type="Pfam" id="PF10708">
    <property type="entry name" value="DUF2510"/>
    <property type="match status" value="1"/>
</dbReference>
<dbReference type="GO" id="GO:0045004">
    <property type="term" value="P:DNA replication proofreading"/>
    <property type="evidence" value="ECO:0007669"/>
    <property type="project" value="TreeGrafter"/>
</dbReference>
<accession>A0A1G4WFY4</accession>
<dbReference type="SUPFAM" id="SSF53098">
    <property type="entry name" value="Ribonuclease H-like"/>
    <property type="match status" value="1"/>
</dbReference>
<dbReference type="GO" id="GO:0003676">
    <property type="term" value="F:nucleic acid binding"/>
    <property type="evidence" value="ECO:0007669"/>
    <property type="project" value="InterPro"/>
</dbReference>
<dbReference type="FunFam" id="3.30.420.10:FF:000045">
    <property type="entry name" value="3'-5' exonuclease DinG"/>
    <property type="match status" value="1"/>
</dbReference>
<organism evidence="3 4">
    <name type="scientific">Mycolicibacterium fluoranthenivorans</name>
    <dbReference type="NCBI Taxonomy" id="258505"/>
    <lineage>
        <taxon>Bacteria</taxon>
        <taxon>Bacillati</taxon>
        <taxon>Actinomycetota</taxon>
        <taxon>Actinomycetes</taxon>
        <taxon>Mycobacteriales</taxon>
        <taxon>Mycobacteriaceae</taxon>
        <taxon>Mycolicibacterium</taxon>
    </lineage>
</organism>
<dbReference type="SUPFAM" id="SSF52113">
    <property type="entry name" value="BRCT domain"/>
    <property type="match status" value="1"/>
</dbReference>
<keyword evidence="1" id="KW-0269">Exonuclease</keyword>
<dbReference type="GO" id="GO:0005829">
    <property type="term" value="C:cytosol"/>
    <property type="evidence" value="ECO:0007669"/>
    <property type="project" value="TreeGrafter"/>
</dbReference>
<reference evidence="4" key="1">
    <citation type="submission" date="2016-10" db="EMBL/GenBank/DDBJ databases">
        <authorList>
            <person name="Varghese N."/>
            <person name="Submissions S."/>
        </authorList>
    </citation>
    <scope>NUCLEOTIDE SEQUENCE [LARGE SCALE GENOMIC DNA]</scope>
    <source>
        <strain evidence="4">UNC267MFSha1.1M11</strain>
    </source>
</reference>
<dbReference type="PANTHER" id="PTHR30231:SF41">
    <property type="entry name" value="DNA POLYMERASE III SUBUNIT EPSILON"/>
    <property type="match status" value="1"/>
</dbReference>
<dbReference type="InterPro" id="IPR029024">
    <property type="entry name" value="TerB-like"/>
</dbReference>
<keyword evidence="1" id="KW-0540">Nuclease</keyword>
<keyword evidence="1" id="KW-0378">Hydrolase</keyword>
<dbReference type="PANTHER" id="PTHR30231">
    <property type="entry name" value="DNA POLYMERASE III SUBUNIT EPSILON"/>
    <property type="match status" value="1"/>
</dbReference>
<dbReference type="InterPro" id="IPR018929">
    <property type="entry name" value="DUF2510"/>
</dbReference>
<feature type="domain" description="Exonuclease" evidence="2">
    <location>
        <begin position="58"/>
        <end position="214"/>
    </location>
</feature>
<dbReference type="InterPro" id="IPR012337">
    <property type="entry name" value="RNaseH-like_sf"/>
</dbReference>